<feature type="non-terminal residue" evidence="1">
    <location>
        <position position="90"/>
    </location>
</feature>
<evidence type="ECO:0000313" key="1">
    <source>
        <dbReference type="EMBL" id="KZR96335.1"/>
    </source>
</evidence>
<sequence>MFLFNQRLLPTRTRCHRVLNDSPFGAGWKELCVRCSSIVLQHSCCSSSNEDLIRGSFGPVGNLQLSFTLLAAYLYINWKARNNLRTPCQE</sequence>
<dbReference type="Proteomes" id="UP000076858">
    <property type="component" value="Unassembled WGS sequence"/>
</dbReference>
<accession>A0A164E1P7</accession>
<gene>
    <name evidence="1" type="ORF">APZ42_009383</name>
</gene>
<organism evidence="1 2">
    <name type="scientific">Daphnia magna</name>
    <dbReference type="NCBI Taxonomy" id="35525"/>
    <lineage>
        <taxon>Eukaryota</taxon>
        <taxon>Metazoa</taxon>
        <taxon>Ecdysozoa</taxon>
        <taxon>Arthropoda</taxon>
        <taxon>Crustacea</taxon>
        <taxon>Branchiopoda</taxon>
        <taxon>Diplostraca</taxon>
        <taxon>Cladocera</taxon>
        <taxon>Anomopoda</taxon>
        <taxon>Daphniidae</taxon>
        <taxon>Daphnia</taxon>
    </lineage>
</organism>
<dbReference type="OrthoDB" id="1422427at2759"/>
<dbReference type="EMBL" id="LRGB01025272">
    <property type="protein sequence ID" value="KZR96335.1"/>
    <property type="molecule type" value="Genomic_DNA"/>
</dbReference>
<comment type="caution">
    <text evidence="1">The sequence shown here is derived from an EMBL/GenBank/DDBJ whole genome shotgun (WGS) entry which is preliminary data.</text>
</comment>
<protein>
    <submittedName>
        <fullName evidence="1">Uncharacterized protein</fullName>
    </submittedName>
</protein>
<dbReference type="AlphaFoldDB" id="A0A164E1P7"/>
<evidence type="ECO:0000313" key="2">
    <source>
        <dbReference type="Proteomes" id="UP000076858"/>
    </source>
</evidence>
<reference evidence="1 2" key="1">
    <citation type="submission" date="2016-03" db="EMBL/GenBank/DDBJ databases">
        <title>EvidentialGene: Evidence-directed Construction of Genes on Genomes.</title>
        <authorList>
            <person name="Gilbert D.G."/>
            <person name="Choi J.-H."/>
            <person name="Mockaitis K."/>
            <person name="Colbourne J."/>
            <person name="Pfrender M."/>
        </authorList>
    </citation>
    <scope>NUCLEOTIDE SEQUENCE [LARGE SCALE GENOMIC DNA]</scope>
    <source>
        <strain evidence="1 2">Xinb3</strain>
        <tissue evidence="1">Complete organism</tissue>
    </source>
</reference>
<proteinExistence type="predicted"/>
<name>A0A164E1P7_9CRUS</name>
<keyword evidence="2" id="KW-1185">Reference proteome</keyword>